<protein>
    <submittedName>
        <fullName evidence="2">Protein CAF130</fullName>
    </submittedName>
</protein>
<dbReference type="GO" id="GO:0032968">
    <property type="term" value="P:positive regulation of transcription elongation by RNA polymerase II"/>
    <property type="evidence" value="ECO:0007669"/>
    <property type="project" value="EnsemblFungi"/>
</dbReference>
<dbReference type="GO" id="GO:0030015">
    <property type="term" value="C:CCR4-NOT core complex"/>
    <property type="evidence" value="ECO:0007669"/>
    <property type="project" value="EnsemblFungi"/>
</dbReference>
<evidence type="ECO:0000256" key="1">
    <source>
        <dbReference type="SAM" id="MobiDB-lite"/>
    </source>
</evidence>
<sequence length="1163" mass="134317">MGKKKKSKNSQVPKTEDNDAEMVEAEKNPPTNDLGLLLRELVNRSQGERLPKVPDVLRRLFYTYFSEMDPSYILEKQSYRAHKFDVIPFEYLEKIYRDEDLSTTSYSRPRFEDNFFYELLTIALFTTKPGNKILHFFKNTGLGSAIEHNDSDDTLFHSPAYEHLKMLWKWEDEYLHNLLQFILKNRNVDIDLGNYCKTSYKRPLTFLLTCPNNNIKHRFLLSEEFNILEEYLYAAQSNIKSKIAIAIQSTIGKHMNFFTMTLHLYDRVTEYNQSYLRYEITDDENALCQFDESLLDVLLEFERYVTTDDIEAILLQSGRINKVKDISSAIERGDYKWEQGTLRSLTPNNHKADNEEEVILSFDINENGLQEVPNIMKDSMLRHSILFEFLGLSQRNTLAPYLEMQFKTLAGLVDPLTQPTPNDTHIISIDLLHGLYTGLVHPALIKSGKARNYDWKYLCGFNLIKIVWKSLKKLHCSSYDTLNNIGNFEEGNDWRQTLEYWIPKNLNTQDLELLYMIDILSVYAIYKLYEDQPIQNNPFLFELFSVWKYITKIIFLGLQVDRIEEQNDSEETPLMIRATVRGASAFRAALTTILNRQIENNEHDFKHEPINTFMSPHGRKLCSGSLYADMRVSTKIFVENGVELDDITNLLTDLQPGDRFDEDVEYMFDYEYEDYNLVSDSEDMDEKADNESDGVRPAPIFRRCNCVFEDDKIMDESTIDHQSLITDMELENNAISTKDENDKIKIISQPEPFTVRMRSFFDFNYGGKDWRDIPRGENLYYNGEFVFVQECSSSEFASYFSKAVNSVLDISESNRLIQLVASCIREEQDRMVIYHGMSQLPLANGDVNKSKLTVDEIYDQISSSNNFAKMLYQDTELACGLMDELLMIVGYRRVLIWFLTHINITFPLIHYIFELVMGYRVGFSDGDANGDNNKKSSTGKCGFSRLGMVALSSIEKQMLLQEFFLNATVSLSAKSFESNGTEIDNYDDNADEDNEYISSYAVGIVTLICNMVKTLVRAGQMDVSKSEYTVELQTLLVNWISLIPEAKELFFFLKQEAHEFDIQDSLEPINESELQTSGNINEPAATDSIPLDDTINTSLTSSTKKSNATDALSTFLETVEETSVQPPQIGRKVIYKGTKILPLPEQERPIPFHLLFERAEHLI</sequence>
<dbReference type="VEuPathDB" id="FungiDB:CAGL0I10428g"/>
<gene>
    <name evidence="2" type="ORF">AO440_002774</name>
</gene>
<evidence type="ECO:0000313" key="2">
    <source>
        <dbReference type="EMBL" id="KTA95719.1"/>
    </source>
</evidence>
<dbReference type="AlphaFoldDB" id="A0A0W0CIP6"/>
<dbReference type="Proteomes" id="UP000054886">
    <property type="component" value="Unassembled WGS sequence"/>
</dbReference>
<comment type="caution">
    <text evidence="2">The sequence shown here is derived from an EMBL/GenBank/DDBJ whole genome shotgun (WGS) entry which is preliminary data.</text>
</comment>
<dbReference type="EMBL" id="LLZZ01000182">
    <property type="protein sequence ID" value="KTA95719.1"/>
    <property type="molecule type" value="Genomic_DNA"/>
</dbReference>
<dbReference type="VEuPathDB" id="FungiDB:GWK60_I05863"/>
<proteinExistence type="predicted"/>
<organism evidence="2 3">
    <name type="scientific">Candida glabrata</name>
    <name type="common">Yeast</name>
    <name type="synonym">Torulopsis glabrata</name>
    <dbReference type="NCBI Taxonomy" id="5478"/>
    <lineage>
        <taxon>Eukaryota</taxon>
        <taxon>Fungi</taxon>
        <taxon>Dikarya</taxon>
        <taxon>Ascomycota</taxon>
        <taxon>Saccharomycotina</taxon>
        <taxon>Saccharomycetes</taxon>
        <taxon>Saccharomycetales</taxon>
        <taxon>Saccharomycetaceae</taxon>
        <taxon>Nakaseomyces</taxon>
    </lineage>
</organism>
<evidence type="ECO:0000313" key="3">
    <source>
        <dbReference type="Proteomes" id="UP000054886"/>
    </source>
</evidence>
<dbReference type="VEuPathDB" id="FungiDB:GVI51_I10219"/>
<dbReference type="VEuPathDB" id="FungiDB:B1J91_I10428g"/>
<feature type="region of interest" description="Disordered" evidence="1">
    <location>
        <begin position="1"/>
        <end position="31"/>
    </location>
</feature>
<reference evidence="2 3" key="1">
    <citation type="submission" date="2015-10" db="EMBL/GenBank/DDBJ databases">
        <title>Draft genomes sequences of Candida glabrata isolates 1A, 1B, 2A, 2B, 3A and 3B.</title>
        <authorList>
            <person name="Haavelsrud O.E."/>
            <person name="Gaustad P."/>
        </authorList>
    </citation>
    <scope>NUCLEOTIDE SEQUENCE [LARGE SCALE GENOMIC DNA]</scope>
    <source>
        <strain evidence="2">910700640</strain>
    </source>
</reference>
<accession>A0A0W0CIP6</accession>
<name>A0A0W0CIP6_CANGB</name>